<protein>
    <submittedName>
        <fullName evidence="1">Nucleotidyltransferase family protein</fullName>
    </submittedName>
</protein>
<keyword evidence="2" id="KW-1185">Reference proteome</keyword>
<evidence type="ECO:0000313" key="2">
    <source>
        <dbReference type="Proteomes" id="UP001595455"/>
    </source>
</evidence>
<comment type="caution">
    <text evidence="1">The sequence shown here is derived from an EMBL/GenBank/DDBJ whole genome shotgun (WGS) entry which is preliminary data.</text>
</comment>
<proteinExistence type="predicted"/>
<sequence>MFLLADQNFYERLKEIIFNESTLMQRLCYLQSIHADAYLCAGVIRNLVWSVLHQQNYSIESGEIDVIFFDANEKEHEMSHQIYQKMMEEFPKNTWDVVNQAFVHTWYKTEIGDTISPYLSLLDALKTWPETATAIAVRLTKDNELDVIAPFGLSDLFELKIRWNDRLVSHAVFMHRVVSKQFLVRWKNLKLVSKV</sequence>
<dbReference type="PANTHER" id="PTHR39166:SF1">
    <property type="entry name" value="BLL1166 PROTEIN"/>
    <property type="match status" value="1"/>
</dbReference>
<dbReference type="Pfam" id="PF06042">
    <property type="entry name" value="NTP_transf_6"/>
    <property type="match status" value="1"/>
</dbReference>
<dbReference type="PANTHER" id="PTHR39166">
    <property type="entry name" value="BLL1166 PROTEIN"/>
    <property type="match status" value="1"/>
</dbReference>
<dbReference type="EMBL" id="JBHRSF010000035">
    <property type="protein sequence ID" value="MFC2995716.1"/>
    <property type="molecule type" value="Genomic_DNA"/>
</dbReference>
<dbReference type="RefSeq" id="WP_228199074.1">
    <property type="nucleotide sequence ID" value="NZ_JBHRSF010000035.1"/>
</dbReference>
<name>A0ABV7BFQ4_9GAMM</name>
<evidence type="ECO:0000313" key="1">
    <source>
        <dbReference type="EMBL" id="MFC2995716.1"/>
    </source>
</evidence>
<dbReference type="Proteomes" id="UP001595455">
    <property type="component" value="Unassembled WGS sequence"/>
</dbReference>
<organism evidence="1 2">
    <name type="scientific">Acinetobacter sichuanensis</name>
    <dbReference type="NCBI Taxonomy" id="2136183"/>
    <lineage>
        <taxon>Bacteria</taxon>
        <taxon>Pseudomonadati</taxon>
        <taxon>Pseudomonadota</taxon>
        <taxon>Gammaproteobacteria</taxon>
        <taxon>Moraxellales</taxon>
        <taxon>Moraxellaceae</taxon>
        <taxon>Acinetobacter</taxon>
    </lineage>
</organism>
<gene>
    <name evidence="1" type="ORF">ACFODO_10615</name>
</gene>
<dbReference type="InterPro" id="IPR009267">
    <property type="entry name" value="NTP_transf_6"/>
</dbReference>
<reference evidence="2" key="1">
    <citation type="journal article" date="2019" name="Int. J. Syst. Evol. Microbiol.">
        <title>The Global Catalogue of Microorganisms (GCM) 10K type strain sequencing project: providing services to taxonomists for standard genome sequencing and annotation.</title>
        <authorList>
            <consortium name="The Broad Institute Genomics Platform"/>
            <consortium name="The Broad Institute Genome Sequencing Center for Infectious Disease"/>
            <person name="Wu L."/>
            <person name="Ma J."/>
        </authorList>
    </citation>
    <scope>NUCLEOTIDE SEQUENCE [LARGE SCALE GENOMIC DNA]</scope>
    <source>
        <strain evidence="2">KCTC 62575</strain>
    </source>
</reference>
<accession>A0ABV7BFQ4</accession>